<dbReference type="EMBL" id="RJVG01000004">
    <property type="protein sequence ID" value="ROR28498.1"/>
    <property type="molecule type" value="Genomic_DNA"/>
</dbReference>
<reference evidence="2 3" key="1">
    <citation type="submission" date="2018-11" db="EMBL/GenBank/DDBJ databases">
        <title>Genomic Encyclopedia of Type Strains, Phase IV (KMG-IV): sequencing the most valuable type-strain genomes for metagenomic binning, comparative biology and taxonomic classification.</title>
        <authorList>
            <person name="Goeker M."/>
        </authorList>
    </citation>
    <scope>NUCLEOTIDE SEQUENCE [LARGE SCALE GENOMIC DNA]</scope>
    <source>
        <strain evidence="2 3">DSM 26537</strain>
    </source>
</reference>
<dbReference type="OrthoDB" id="9801717at2"/>
<protein>
    <submittedName>
        <fullName evidence="2">Uncharacterized protein</fullName>
    </submittedName>
</protein>
<dbReference type="RefSeq" id="WP_123609004.1">
    <property type="nucleotide sequence ID" value="NZ_RJVG01000004.1"/>
</dbReference>
<accession>A0A3N1XQF6</accession>
<dbReference type="AlphaFoldDB" id="A0A3N1XQF6"/>
<name>A0A3N1XQF6_9FIRM</name>
<keyword evidence="3" id="KW-1185">Reference proteome</keyword>
<evidence type="ECO:0000313" key="2">
    <source>
        <dbReference type="EMBL" id="ROR28498.1"/>
    </source>
</evidence>
<dbReference type="Proteomes" id="UP000273083">
    <property type="component" value="Unassembled WGS sequence"/>
</dbReference>
<comment type="caution">
    <text evidence="2">The sequence shown here is derived from an EMBL/GenBank/DDBJ whole genome shotgun (WGS) entry which is preliminary data.</text>
</comment>
<evidence type="ECO:0000256" key="1">
    <source>
        <dbReference type="SAM" id="MobiDB-lite"/>
    </source>
</evidence>
<feature type="compositionally biased region" description="Acidic residues" evidence="1">
    <location>
        <begin position="66"/>
        <end position="78"/>
    </location>
</feature>
<feature type="region of interest" description="Disordered" evidence="1">
    <location>
        <begin position="38"/>
        <end position="95"/>
    </location>
</feature>
<feature type="compositionally biased region" description="Low complexity" evidence="1">
    <location>
        <begin position="85"/>
        <end position="95"/>
    </location>
</feature>
<evidence type="ECO:0000313" key="3">
    <source>
        <dbReference type="Proteomes" id="UP000273083"/>
    </source>
</evidence>
<dbReference type="PROSITE" id="PS51257">
    <property type="entry name" value="PROKAR_LIPOPROTEIN"/>
    <property type="match status" value="1"/>
</dbReference>
<gene>
    <name evidence="2" type="ORF">EDD66_10480</name>
</gene>
<organism evidence="2 3">
    <name type="scientific">Mobilisporobacter senegalensis</name>
    <dbReference type="NCBI Taxonomy" id="1329262"/>
    <lineage>
        <taxon>Bacteria</taxon>
        <taxon>Bacillati</taxon>
        <taxon>Bacillota</taxon>
        <taxon>Clostridia</taxon>
        <taxon>Lachnospirales</taxon>
        <taxon>Lachnospiraceae</taxon>
        <taxon>Mobilisporobacter</taxon>
    </lineage>
</organism>
<sequence length="251" mass="27900">MIKNNKNIIEGSKIKQKSLIAACIVVIILVTITGCTSDNKEPLSESSTVQTENQDKNSEIESVESSADDTILESEVSNEDNGKTNSISNEVNSESSGEITPYDIYSVTQENEVVPYTLNEKATVFLKEHPNYFPTKNITDLVNYVDYELEYKHIAKSPQKYGDKLMEISLAQVVEIYEEMLDTITFTTINIVDENGQQYYVLYIGSAEDVFEGDYILTEGLPLGISSFENTDGGNTVVAVVAGSYIEKYTE</sequence>
<proteinExistence type="predicted"/>